<dbReference type="Proteomes" id="UP000293535">
    <property type="component" value="Unassembled WGS sequence"/>
</dbReference>
<evidence type="ECO:0000256" key="1">
    <source>
        <dbReference type="SAM" id="Phobius"/>
    </source>
</evidence>
<comment type="caution">
    <text evidence="3">The sequence shown here is derived from an EMBL/GenBank/DDBJ whole genome shotgun (WGS) entry which is preliminary data.</text>
</comment>
<feature type="domain" description="DUF4350" evidence="2">
    <location>
        <begin position="46"/>
        <end position="254"/>
    </location>
</feature>
<proteinExistence type="predicted"/>
<organism evidence="3 4">
    <name type="scientific">Haloarcula hispanica</name>
    <dbReference type="NCBI Taxonomy" id="51589"/>
    <lineage>
        <taxon>Archaea</taxon>
        <taxon>Methanobacteriati</taxon>
        <taxon>Methanobacteriota</taxon>
        <taxon>Stenosarchaea group</taxon>
        <taxon>Halobacteria</taxon>
        <taxon>Halobacteriales</taxon>
        <taxon>Haloarculaceae</taxon>
        <taxon>Haloarcula</taxon>
    </lineage>
</organism>
<evidence type="ECO:0000313" key="3">
    <source>
        <dbReference type="EMBL" id="RYJ09490.1"/>
    </source>
</evidence>
<keyword evidence="1" id="KW-1133">Transmembrane helix</keyword>
<dbReference type="InterPro" id="IPR029062">
    <property type="entry name" value="Class_I_gatase-like"/>
</dbReference>
<dbReference type="AlphaFoldDB" id="A0A482T3R2"/>
<dbReference type="EMBL" id="RZIG01000002">
    <property type="protein sequence ID" value="RYJ09490.1"/>
    <property type="molecule type" value="Genomic_DNA"/>
</dbReference>
<dbReference type="InterPro" id="IPR025646">
    <property type="entry name" value="DUF4350"/>
</dbReference>
<name>A0A482T3R2_HALHI</name>
<keyword evidence="1" id="KW-0472">Membrane</keyword>
<sequence length="364" mass="39084">MALTPLSEDSWLPSLTLPQLLLAAYTVLTIIALVYAASTSSAAFGAYNSQWDGAGELRTVAADAGANVTVGTNVSQYPTSDTDTTVAVVLSPAEPYSSSERARIAEFVRSGGTLVVAEDYRPEGNALLAAVGADARFDGRPVYDNRNYYRNSSLPEATPAGDYPETAGVDTVVLNYGTTVRAGDATTLVNTSEYAYLDTNGNGELDGEEQLASRPVVTSEPVGDGRVIAVSDPSIFVNAMLERGDNRRFVRNLVASHDDALLDYSHASSVPPVAAAVLAVQRSDALLLLCGVVLVGALLAYDRRLDEHLRDRLREYSGGDPDPNLSRDGVEKYLRASHPDWETAQVERVTEAIIKQRAERQRND</sequence>
<dbReference type="SUPFAM" id="SSF52317">
    <property type="entry name" value="Class I glutamine amidotransferase-like"/>
    <property type="match status" value="1"/>
</dbReference>
<feature type="transmembrane region" description="Helical" evidence="1">
    <location>
        <begin position="20"/>
        <end position="38"/>
    </location>
</feature>
<dbReference type="Pfam" id="PF14258">
    <property type="entry name" value="DUF4350"/>
    <property type="match status" value="1"/>
</dbReference>
<keyword evidence="1" id="KW-0812">Transmembrane</keyword>
<evidence type="ECO:0000313" key="4">
    <source>
        <dbReference type="Proteomes" id="UP000293535"/>
    </source>
</evidence>
<protein>
    <submittedName>
        <fullName evidence="3">DUF4350 domain-containing protein</fullName>
    </submittedName>
</protein>
<dbReference type="RefSeq" id="WP_064288126.1">
    <property type="nucleotide sequence ID" value="NZ_JAFKAA010000002.1"/>
</dbReference>
<accession>A0A482T3R2</accession>
<gene>
    <name evidence="3" type="ORF">ELS20_05265</name>
</gene>
<evidence type="ECO:0000259" key="2">
    <source>
        <dbReference type="Pfam" id="PF14258"/>
    </source>
</evidence>
<reference evidence="3 4" key="1">
    <citation type="submission" date="2018-12" db="EMBL/GenBank/DDBJ databases">
        <title>Draft genome sequence of Haloarcula hispinica strain 18.1, an halophilic archaeon isolated from Chott El Jerid of Southern Tunisia.</title>
        <authorList>
            <person name="Najjari A."/>
            <person name="Ben Dhia O."/>
            <person name="Ferjani R."/>
            <person name="Mahjoubi M."/>
            <person name="Sghaier H."/>
            <person name="Elshahed M."/>
            <person name="Ouzari H.I."/>
            <person name="Cherid A."/>
            <person name="Youssef N."/>
        </authorList>
    </citation>
    <scope>NUCLEOTIDE SEQUENCE [LARGE SCALE GENOMIC DNA]</scope>
    <source>
        <strain evidence="3 4">18.1</strain>
    </source>
</reference>